<dbReference type="InterPro" id="IPR005804">
    <property type="entry name" value="FA_desaturase_dom"/>
</dbReference>
<dbReference type="GO" id="GO:0006629">
    <property type="term" value="P:lipid metabolic process"/>
    <property type="evidence" value="ECO:0007669"/>
    <property type="project" value="InterPro"/>
</dbReference>
<dbReference type="OrthoDB" id="260519at2759"/>
<organism evidence="3 4">
    <name type="scientific">Tribonema minus</name>
    <dbReference type="NCBI Taxonomy" id="303371"/>
    <lineage>
        <taxon>Eukaryota</taxon>
        <taxon>Sar</taxon>
        <taxon>Stramenopiles</taxon>
        <taxon>Ochrophyta</taxon>
        <taxon>PX clade</taxon>
        <taxon>Xanthophyceae</taxon>
        <taxon>Tribonematales</taxon>
        <taxon>Tribonemataceae</taxon>
        <taxon>Tribonema</taxon>
    </lineage>
</organism>
<dbReference type="InterPro" id="IPR036400">
    <property type="entry name" value="Cyt_B5-like_heme/steroid_sf"/>
</dbReference>
<protein>
    <submittedName>
        <fullName evidence="3">Delta-4 desaturase</fullName>
    </submittedName>
</protein>
<gene>
    <name evidence="3" type="ORF">JKP88DRAFT_335516</name>
</gene>
<dbReference type="PANTHER" id="PTHR19353:SF75">
    <property type="entry name" value="FATTY ACID DESATURASE, PUTATIVE-RELATED"/>
    <property type="match status" value="1"/>
</dbReference>
<dbReference type="Gene3D" id="3.10.120.10">
    <property type="entry name" value="Cytochrome b5-like heme/steroid binding domain"/>
    <property type="match status" value="1"/>
</dbReference>
<dbReference type="EMBL" id="JAFCMP010000536">
    <property type="protein sequence ID" value="KAG5176570.1"/>
    <property type="molecule type" value="Genomic_DNA"/>
</dbReference>
<dbReference type="GO" id="GO:0016717">
    <property type="term" value="F:oxidoreductase activity, acting on paired donors, with oxidation of a pair of donors resulting in the reduction of molecular oxygen to two molecules of water"/>
    <property type="evidence" value="ECO:0007669"/>
    <property type="project" value="TreeGrafter"/>
</dbReference>
<dbReference type="Proteomes" id="UP000664859">
    <property type="component" value="Unassembled WGS sequence"/>
</dbReference>
<reference evidence="3" key="1">
    <citation type="submission" date="2021-02" db="EMBL/GenBank/DDBJ databases">
        <title>First Annotated Genome of the Yellow-green Alga Tribonema minus.</title>
        <authorList>
            <person name="Mahan K.M."/>
        </authorList>
    </citation>
    <scope>NUCLEOTIDE SEQUENCE</scope>
    <source>
        <strain evidence="3">UTEX B ZZ1240</strain>
    </source>
</reference>
<dbReference type="PIRSF" id="PIRSF015921">
    <property type="entry name" value="FA_sphinglp_des"/>
    <property type="match status" value="1"/>
</dbReference>
<evidence type="ECO:0000256" key="1">
    <source>
        <dbReference type="SAM" id="Phobius"/>
    </source>
</evidence>
<feature type="transmembrane region" description="Helical" evidence="1">
    <location>
        <begin position="282"/>
        <end position="303"/>
    </location>
</feature>
<dbReference type="PANTHER" id="PTHR19353">
    <property type="entry name" value="FATTY ACID DESATURASE 2"/>
    <property type="match status" value="1"/>
</dbReference>
<comment type="caution">
    <text evidence="3">The sequence shown here is derived from an EMBL/GenBank/DDBJ whole genome shotgun (WGS) entry which is preliminary data.</text>
</comment>
<keyword evidence="1" id="KW-0812">Transmembrane</keyword>
<evidence type="ECO:0000313" key="4">
    <source>
        <dbReference type="Proteomes" id="UP000664859"/>
    </source>
</evidence>
<evidence type="ECO:0000313" key="3">
    <source>
        <dbReference type="EMBL" id="KAG5176570.1"/>
    </source>
</evidence>
<feature type="transmembrane region" description="Helical" evidence="1">
    <location>
        <begin position="93"/>
        <end position="110"/>
    </location>
</feature>
<keyword evidence="4" id="KW-1185">Reference proteome</keyword>
<sequence length="407" mass="44566">MCRDATNGPRLYTREEVAQAGTLAIVGSQVFDVAAFSKAHPGGAMFPRLFGGHDATVAFATYHGRPWPAAVGARYAVGELAEGEKPVVIGKDYMELVGVVAALLLAALAVEARVVFGARTLALSTLLGVLYAWIGLNVMHDANHGAVSRHPAVNRALGLAQDWIGGSSVLWVHQHVVAHHVHTNHEALDPDIQGFPLFRLYQNSEWRPHHRLQHLYFYCAAALFGVKVAVLDLAQLARGEWGGVPLSPLARGYWRTSVAMKVVFYLRFFALPLALSATPWATLAQIFWCATVCGGYLAFFFMLSHNFDQVATYAPAEGLDGGEKEYLRAVLETTSNVGGSALCFANGGLNYQIEHHLFPRVHHSHYPRIAPAVQRFCEERGLPYFHFATIGDNVDSMTKYLAFLGRA</sequence>
<dbReference type="PROSITE" id="PS50255">
    <property type="entry name" value="CYTOCHROME_B5_2"/>
    <property type="match status" value="1"/>
</dbReference>
<dbReference type="SUPFAM" id="SSF55856">
    <property type="entry name" value="Cytochrome b5-like heme/steroid binding domain"/>
    <property type="match status" value="1"/>
</dbReference>
<dbReference type="AlphaFoldDB" id="A0A835YN02"/>
<dbReference type="Pfam" id="PF00487">
    <property type="entry name" value="FA_desaturase"/>
    <property type="match status" value="1"/>
</dbReference>
<evidence type="ECO:0000259" key="2">
    <source>
        <dbReference type="PROSITE" id="PS50255"/>
    </source>
</evidence>
<accession>A0A835YN02</accession>
<dbReference type="InterPro" id="IPR001199">
    <property type="entry name" value="Cyt_B5-like_heme/steroid-bd"/>
</dbReference>
<keyword evidence="1" id="KW-0472">Membrane</keyword>
<feature type="transmembrane region" description="Helical" evidence="1">
    <location>
        <begin position="215"/>
        <end position="237"/>
    </location>
</feature>
<dbReference type="SMART" id="SM01117">
    <property type="entry name" value="Cyt-b5"/>
    <property type="match status" value="1"/>
</dbReference>
<dbReference type="InterPro" id="IPR012171">
    <property type="entry name" value="Fatty_acid_desaturase"/>
</dbReference>
<dbReference type="CDD" id="cd03506">
    <property type="entry name" value="Delta6-FADS-like"/>
    <property type="match status" value="1"/>
</dbReference>
<proteinExistence type="predicted"/>
<dbReference type="Pfam" id="PF00173">
    <property type="entry name" value="Cyt-b5"/>
    <property type="match status" value="1"/>
</dbReference>
<feature type="transmembrane region" description="Helical" evidence="1">
    <location>
        <begin position="116"/>
        <end position="134"/>
    </location>
</feature>
<name>A0A835YN02_9STRA</name>
<feature type="domain" description="Cytochrome b5 heme-binding" evidence="2">
    <location>
        <begin position="23"/>
        <end position="81"/>
    </location>
</feature>
<dbReference type="GO" id="GO:0016020">
    <property type="term" value="C:membrane"/>
    <property type="evidence" value="ECO:0007669"/>
    <property type="project" value="TreeGrafter"/>
</dbReference>
<keyword evidence="1" id="KW-1133">Transmembrane helix</keyword>